<keyword evidence="1" id="KW-0472">Membrane</keyword>
<gene>
    <name evidence="2" type="ORF">KK488_18460</name>
</gene>
<reference evidence="2" key="1">
    <citation type="submission" date="2021-05" db="EMBL/GenBank/DDBJ databases">
        <title>Genome of Sphingobium sp. strain.</title>
        <authorList>
            <person name="Fan R."/>
        </authorList>
    </citation>
    <scope>NUCLEOTIDE SEQUENCE</scope>
    <source>
        <strain evidence="2">H33</strain>
    </source>
</reference>
<keyword evidence="3" id="KW-1185">Reference proteome</keyword>
<feature type="transmembrane region" description="Helical" evidence="1">
    <location>
        <begin position="23"/>
        <end position="43"/>
    </location>
</feature>
<name>A0A9X1DFE5_9SPHN</name>
<feature type="transmembrane region" description="Helical" evidence="1">
    <location>
        <begin position="213"/>
        <end position="238"/>
    </location>
</feature>
<accession>A0A9X1DFE5</accession>
<feature type="transmembrane region" description="Helical" evidence="1">
    <location>
        <begin position="71"/>
        <end position="92"/>
    </location>
</feature>
<evidence type="ECO:0000313" key="3">
    <source>
        <dbReference type="Proteomes" id="UP001138757"/>
    </source>
</evidence>
<proteinExistence type="predicted"/>
<dbReference type="Proteomes" id="UP001138757">
    <property type="component" value="Unassembled WGS sequence"/>
</dbReference>
<keyword evidence="1" id="KW-1133">Transmembrane helix</keyword>
<keyword evidence="1" id="KW-0812">Transmembrane</keyword>
<protein>
    <recommendedName>
        <fullName evidence="4">Glycerophosphoryl diester phosphodiesterase membrane domain-containing protein</fullName>
    </recommendedName>
</protein>
<evidence type="ECO:0008006" key="4">
    <source>
        <dbReference type="Google" id="ProtNLM"/>
    </source>
</evidence>
<evidence type="ECO:0000313" key="2">
    <source>
        <dbReference type="EMBL" id="MBT2188932.1"/>
    </source>
</evidence>
<sequence length="255" mass="27680">MSKIDLNIVWDDAREMARANRDLLTAIGGIFILMPLVVAIQFISVPEGMPDPKVNEEAFAAWYQSFMTANLPLLLGWTLVSSFGTLAMLILLLRQERPTVAESLKAALFILPSYCVAYILQNVAWQIGMILFVLPALYLTGRFALIAAVAAAEKEMNPITIIQRSFALTQGNGWRIFALLAIVTLAMGVLFIAGVLFTGVVTSLLLPADLAELLLHFVAGLMVTALMLAIVLVSAALYRAATAPVATPWRPDASF</sequence>
<evidence type="ECO:0000256" key="1">
    <source>
        <dbReference type="SAM" id="Phobius"/>
    </source>
</evidence>
<dbReference type="EMBL" id="JAHGAW010000013">
    <property type="protein sequence ID" value="MBT2188932.1"/>
    <property type="molecule type" value="Genomic_DNA"/>
</dbReference>
<dbReference type="AlphaFoldDB" id="A0A9X1DFE5"/>
<feature type="transmembrane region" description="Helical" evidence="1">
    <location>
        <begin position="173"/>
        <end position="201"/>
    </location>
</feature>
<feature type="transmembrane region" description="Helical" evidence="1">
    <location>
        <begin position="127"/>
        <end position="152"/>
    </location>
</feature>
<feature type="transmembrane region" description="Helical" evidence="1">
    <location>
        <begin position="104"/>
        <end position="121"/>
    </location>
</feature>
<comment type="caution">
    <text evidence="2">The sequence shown here is derived from an EMBL/GenBank/DDBJ whole genome shotgun (WGS) entry which is preliminary data.</text>
</comment>
<organism evidence="2 3">
    <name type="scientific">Sphingobium nicotianae</name>
    <dbReference type="NCBI Taxonomy" id="2782607"/>
    <lineage>
        <taxon>Bacteria</taxon>
        <taxon>Pseudomonadati</taxon>
        <taxon>Pseudomonadota</taxon>
        <taxon>Alphaproteobacteria</taxon>
        <taxon>Sphingomonadales</taxon>
        <taxon>Sphingomonadaceae</taxon>
        <taxon>Sphingobium</taxon>
    </lineage>
</organism>
<dbReference type="RefSeq" id="WP_214625182.1">
    <property type="nucleotide sequence ID" value="NZ_JAHGAW010000013.1"/>
</dbReference>